<dbReference type="NCBIfam" id="TIGR00218">
    <property type="entry name" value="manA"/>
    <property type="match status" value="1"/>
</dbReference>
<sequence length="402" mass="42302">MFELNNTIRDYHWGSDSQISDLLGLEDTKGPQAELWLGAHPGCPSRLAGNGQGLDAVIAGDPAATLGTDVAERYGRLPFLFKVLSAAQPLSIQVHPTLQQARERFALENAAGKALDAADRNYRDDNHKPEMLYALTEFTALSGFRRPEEILADLELLGGALPDEARAAVAELAGLLRGEEPLAAALEFVLTRPGGISAVVQQICSAIQADPSLGGREHFSELVNINGIYPGDAGVLVALLLNLVFLAPGQAISLAAGNVHAYLRGLGIEVMANSDNVLRGGLTSKHIDVPELLDVTIAQASAPPLLTPQALSGSSLLYQPEFDEFQLQVISGAGDSLPQPLALHGAGILLCTEGEFAIRGTQGEQLLRRGDSVFLSAAELPATAACLSPGSGRLFAASAQRI</sequence>
<dbReference type="SUPFAM" id="SSF51182">
    <property type="entry name" value="RmlC-like cupins"/>
    <property type="match status" value="1"/>
</dbReference>
<dbReference type="PANTHER" id="PTHR10309">
    <property type="entry name" value="MANNOSE-6-PHOSPHATE ISOMERASE"/>
    <property type="match status" value="1"/>
</dbReference>
<keyword evidence="6" id="KW-0862">Zinc</keyword>
<evidence type="ECO:0000259" key="8">
    <source>
        <dbReference type="Pfam" id="PF20511"/>
    </source>
</evidence>
<dbReference type="Proteomes" id="UP001195422">
    <property type="component" value="Unassembled WGS sequence"/>
</dbReference>
<dbReference type="Gene3D" id="2.60.120.10">
    <property type="entry name" value="Jelly Rolls"/>
    <property type="match status" value="2"/>
</dbReference>
<evidence type="ECO:0000313" key="10">
    <source>
        <dbReference type="Proteomes" id="UP001195422"/>
    </source>
</evidence>
<comment type="caution">
    <text evidence="9">The sequence shown here is derived from an EMBL/GenBank/DDBJ whole genome shotgun (WGS) entry which is preliminary data.</text>
</comment>
<evidence type="ECO:0000256" key="1">
    <source>
        <dbReference type="ARBA" id="ARBA00000757"/>
    </source>
</evidence>
<keyword evidence="5" id="KW-0479">Metal-binding</keyword>
<dbReference type="InterPro" id="IPR016305">
    <property type="entry name" value="Mannose-6-P_Isomerase"/>
</dbReference>
<dbReference type="Gene3D" id="1.10.441.10">
    <property type="entry name" value="Phosphomannose Isomerase, domain 2"/>
    <property type="match status" value="1"/>
</dbReference>
<protein>
    <recommendedName>
        <fullName evidence="4">mannose-6-phosphate isomerase</fullName>
        <ecNumber evidence="4">5.3.1.8</ecNumber>
    </recommendedName>
</protein>
<comment type="catalytic activity">
    <reaction evidence="1">
        <text>D-mannose 6-phosphate = D-fructose 6-phosphate</text>
        <dbReference type="Rhea" id="RHEA:12356"/>
        <dbReference type="ChEBI" id="CHEBI:58735"/>
        <dbReference type="ChEBI" id="CHEBI:61527"/>
        <dbReference type="EC" id="5.3.1.8"/>
    </reaction>
</comment>
<accession>A0ABS4XQ96</accession>
<organism evidence="9 10">
    <name type="scientific">Glutamicibacter protophormiae</name>
    <name type="common">Brevibacterium protophormiae</name>
    <dbReference type="NCBI Taxonomy" id="37930"/>
    <lineage>
        <taxon>Bacteria</taxon>
        <taxon>Bacillati</taxon>
        <taxon>Actinomycetota</taxon>
        <taxon>Actinomycetes</taxon>
        <taxon>Micrococcales</taxon>
        <taxon>Micrococcaceae</taxon>
        <taxon>Glutamicibacter</taxon>
    </lineage>
</organism>
<evidence type="ECO:0000256" key="7">
    <source>
        <dbReference type="ARBA" id="ARBA00023235"/>
    </source>
</evidence>
<dbReference type="PROSITE" id="PS00965">
    <property type="entry name" value="PMI_I_1"/>
    <property type="match status" value="1"/>
</dbReference>
<dbReference type="RefSeq" id="WP_188947476.1">
    <property type="nucleotide sequence ID" value="NZ_BMPH01000003.1"/>
</dbReference>
<dbReference type="PIRSF" id="PIRSF001480">
    <property type="entry name" value="Mannose-6-phosphate_isomerase"/>
    <property type="match status" value="1"/>
</dbReference>
<dbReference type="CDD" id="cd07011">
    <property type="entry name" value="cupin_PMI_type_I_N"/>
    <property type="match status" value="1"/>
</dbReference>
<dbReference type="InterPro" id="IPR018050">
    <property type="entry name" value="Pmannose_isomerase-type1_CS"/>
</dbReference>
<evidence type="ECO:0000256" key="5">
    <source>
        <dbReference type="ARBA" id="ARBA00022723"/>
    </source>
</evidence>
<dbReference type="EC" id="5.3.1.8" evidence="4"/>
<name>A0ABS4XQ96_GLUPR</name>
<dbReference type="EMBL" id="JAGIOJ010000001">
    <property type="protein sequence ID" value="MBP2398691.1"/>
    <property type="molecule type" value="Genomic_DNA"/>
</dbReference>
<feature type="domain" description="Phosphomannose isomerase type I catalytic" evidence="8">
    <location>
        <begin position="1"/>
        <end position="145"/>
    </location>
</feature>
<dbReference type="Pfam" id="PF20511">
    <property type="entry name" value="PMI_typeI_cat"/>
    <property type="match status" value="1"/>
</dbReference>
<keyword evidence="7 9" id="KW-0413">Isomerase</keyword>
<proteinExistence type="inferred from homology"/>
<evidence type="ECO:0000256" key="6">
    <source>
        <dbReference type="ARBA" id="ARBA00022833"/>
    </source>
</evidence>
<dbReference type="PANTHER" id="PTHR10309:SF0">
    <property type="entry name" value="MANNOSE-6-PHOSPHATE ISOMERASE"/>
    <property type="match status" value="1"/>
</dbReference>
<dbReference type="InterPro" id="IPR014710">
    <property type="entry name" value="RmlC-like_jellyroll"/>
</dbReference>
<dbReference type="GO" id="GO:0004476">
    <property type="term" value="F:mannose-6-phosphate isomerase activity"/>
    <property type="evidence" value="ECO:0007669"/>
    <property type="project" value="UniProtKB-EC"/>
</dbReference>
<dbReference type="InterPro" id="IPR011051">
    <property type="entry name" value="RmlC_Cupin_sf"/>
</dbReference>
<evidence type="ECO:0000256" key="3">
    <source>
        <dbReference type="ARBA" id="ARBA00010772"/>
    </source>
</evidence>
<reference evidence="9 10" key="1">
    <citation type="submission" date="2021-03" db="EMBL/GenBank/DDBJ databases">
        <title>Sequencing the genomes of 1000 actinobacteria strains.</title>
        <authorList>
            <person name="Klenk H.-P."/>
        </authorList>
    </citation>
    <scope>NUCLEOTIDE SEQUENCE [LARGE SCALE GENOMIC DNA]</scope>
    <source>
        <strain evidence="9 10">DSM 20168</strain>
    </source>
</reference>
<comment type="cofactor">
    <cofactor evidence="2">
        <name>Zn(2+)</name>
        <dbReference type="ChEBI" id="CHEBI:29105"/>
    </cofactor>
</comment>
<evidence type="ECO:0000256" key="2">
    <source>
        <dbReference type="ARBA" id="ARBA00001947"/>
    </source>
</evidence>
<dbReference type="InterPro" id="IPR001250">
    <property type="entry name" value="Man6P_Isoase-1"/>
</dbReference>
<keyword evidence="10" id="KW-1185">Reference proteome</keyword>
<evidence type="ECO:0000313" key="9">
    <source>
        <dbReference type="EMBL" id="MBP2398691.1"/>
    </source>
</evidence>
<dbReference type="InterPro" id="IPR046457">
    <property type="entry name" value="PMI_typeI_cat"/>
</dbReference>
<evidence type="ECO:0000256" key="4">
    <source>
        <dbReference type="ARBA" id="ARBA00011956"/>
    </source>
</evidence>
<gene>
    <name evidence="9" type="ORF">JOF39_001772</name>
</gene>
<comment type="similarity">
    <text evidence="3">Belongs to the mannose-6-phosphate isomerase type 1 family.</text>
</comment>
<dbReference type="PRINTS" id="PR00714">
    <property type="entry name" value="MAN6PISMRASE"/>
</dbReference>